<evidence type="ECO:0000313" key="1">
    <source>
        <dbReference type="EMBL" id="NOJ84045.1"/>
    </source>
</evidence>
<accession>A0A7Y4MVT6</accession>
<dbReference type="EMBL" id="JABFNT010000401">
    <property type="protein sequence ID" value="NOJ84045.1"/>
    <property type="molecule type" value="Genomic_DNA"/>
</dbReference>
<organism evidence="1 2">
    <name type="scientific">Myxococcus xanthus</name>
    <dbReference type="NCBI Taxonomy" id="34"/>
    <lineage>
        <taxon>Bacteria</taxon>
        <taxon>Pseudomonadati</taxon>
        <taxon>Myxococcota</taxon>
        <taxon>Myxococcia</taxon>
        <taxon>Myxococcales</taxon>
        <taxon>Cystobacterineae</taxon>
        <taxon>Myxococcaceae</taxon>
        <taxon>Myxococcus</taxon>
    </lineage>
</organism>
<dbReference type="InterPro" id="IPR036366">
    <property type="entry name" value="PGBDSf"/>
</dbReference>
<reference evidence="1 2" key="1">
    <citation type="submission" date="2020-05" db="EMBL/GenBank/DDBJ databases">
        <authorList>
            <person name="Whitworth D."/>
        </authorList>
    </citation>
    <scope>NUCLEOTIDE SEQUENCE [LARGE SCALE GENOMIC DNA]</scope>
    <source>
        <strain evidence="1 2">AM005</strain>
    </source>
</reference>
<protein>
    <submittedName>
        <fullName evidence="1">Peptidoglycan-binding protein</fullName>
    </submittedName>
</protein>
<proteinExistence type="predicted"/>
<dbReference type="AlphaFoldDB" id="A0A7Y4MVT6"/>
<comment type="caution">
    <text evidence="1">The sequence shown here is derived from an EMBL/GenBank/DDBJ whole genome shotgun (WGS) entry which is preliminary data.</text>
</comment>
<dbReference type="Proteomes" id="UP000533080">
    <property type="component" value="Unassembled WGS sequence"/>
</dbReference>
<sequence>MADEEVLAVQNWLNKTYTGIPGFEPAPTDGHTGWTTIYALREALQHELGIGTIGEGFGTTTRSALSGVVDQLKPGYKGNMAQ</sequence>
<dbReference type="RefSeq" id="WP_216615419.1">
    <property type="nucleotide sequence ID" value="NZ_JABFNT010000401.1"/>
</dbReference>
<dbReference type="Gene3D" id="1.10.101.10">
    <property type="entry name" value="PGBD-like superfamily/PGBD"/>
    <property type="match status" value="1"/>
</dbReference>
<feature type="non-terminal residue" evidence="1">
    <location>
        <position position="82"/>
    </location>
</feature>
<gene>
    <name evidence="1" type="ORF">HNV28_38060</name>
</gene>
<name>A0A7Y4MVT6_MYXXA</name>
<evidence type="ECO:0000313" key="2">
    <source>
        <dbReference type="Proteomes" id="UP000533080"/>
    </source>
</evidence>